<evidence type="ECO:0000313" key="3">
    <source>
        <dbReference type="EMBL" id="KAK2596443.1"/>
    </source>
</evidence>
<sequence>MLRRTHAHTMDTDGSQCPENSNSTDCLLRALLQLLKEYREADNAEIDWDPINFAFTVLIGLIAILFALATILQAIFAAGKGRRRTNRLAIGKWSQKTTRKWDWSEMNFRFTASTPILREESLPAMPERSKTTFHVNDDEVDDEPADKDQSNHEKGHPSASAAWLEIFEEVGLHKLGVQAWASSTREVPADYLPDDLMAAPAYAQVGAVVAAAVTAGVQKLDVDQQNYPILLGRGFQIDFRQHPSLGVIGAYSRYDKGNKKARTLSLEQLRSAMQYGRGIIDADMMTMDLSTKAKRRQVIERWRWNQNTNSMLKRPSDIFLLELDAISEIHLPLISSP</sequence>
<feature type="transmembrane region" description="Helical" evidence="2">
    <location>
        <begin position="53"/>
        <end position="78"/>
    </location>
</feature>
<keyword evidence="2" id="KW-1133">Transmembrane helix</keyword>
<evidence type="ECO:0000313" key="4">
    <source>
        <dbReference type="Proteomes" id="UP001265746"/>
    </source>
</evidence>
<dbReference type="EMBL" id="JAUJFL010000011">
    <property type="protein sequence ID" value="KAK2596443.1"/>
    <property type="molecule type" value="Genomic_DNA"/>
</dbReference>
<feature type="region of interest" description="Disordered" evidence="1">
    <location>
        <begin position="128"/>
        <end position="156"/>
    </location>
</feature>
<gene>
    <name evidence="3" type="ORF">N8I77_013333</name>
</gene>
<reference evidence="3" key="1">
    <citation type="submission" date="2023-06" db="EMBL/GenBank/DDBJ databases">
        <authorList>
            <person name="Noh H."/>
        </authorList>
    </citation>
    <scope>NUCLEOTIDE SEQUENCE</scope>
    <source>
        <strain evidence="3">DUCC20226</strain>
    </source>
</reference>
<proteinExistence type="predicted"/>
<keyword evidence="2" id="KW-0472">Membrane</keyword>
<dbReference type="Proteomes" id="UP001265746">
    <property type="component" value="Unassembled WGS sequence"/>
</dbReference>
<name>A0AAD9S2A5_PHOAM</name>
<feature type="region of interest" description="Disordered" evidence="1">
    <location>
        <begin position="1"/>
        <end position="21"/>
    </location>
</feature>
<accession>A0AAD9S2A5</accession>
<feature type="compositionally biased region" description="Polar residues" evidence="1">
    <location>
        <begin position="12"/>
        <end position="21"/>
    </location>
</feature>
<evidence type="ECO:0000256" key="2">
    <source>
        <dbReference type="SAM" id="Phobius"/>
    </source>
</evidence>
<evidence type="ECO:0000256" key="1">
    <source>
        <dbReference type="SAM" id="MobiDB-lite"/>
    </source>
</evidence>
<comment type="caution">
    <text evidence="3">The sequence shown here is derived from an EMBL/GenBank/DDBJ whole genome shotgun (WGS) entry which is preliminary data.</text>
</comment>
<organism evidence="3 4">
    <name type="scientific">Phomopsis amygdali</name>
    <name type="common">Fusicoccum amygdali</name>
    <dbReference type="NCBI Taxonomy" id="1214568"/>
    <lineage>
        <taxon>Eukaryota</taxon>
        <taxon>Fungi</taxon>
        <taxon>Dikarya</taxon>
        <taxon>Ascomycota</taxon>
        <taxon>Pezizomycotina</taxon>
        <taxon>Sordariomycetes</taxon>
        <taxon>Sordariomycetidae</taxon>
        <taxon>Diaporthales</taxon>
        <taxon>Diaporthaceae</taxon>
        <taxon>Diaporthe</taxon>
    </lineage>
</organism>
<keyword evidence="4" id="KW-1185">Reference proteome</keyword>
<keyword evidence="2" id="KW-0812">Transmembrane</keyword>
<dbReference type="AlphaFoldDB" id="A0AAD9S2A5"/>
<feature type="compositionally biased region" description="Basic and acidic residues" evidence="1">
    <location>
        <begin position="146"/>
        <end position="156"/>
    </location>
</feature>
<protein>
    <submittedName>
        <fullName evidence="3">Uncharacterized protein</fullName>
    </submittedName>
</protein>